<feature type="chain" id="PRO_5038531368" description="Lipoprotein" evidence="2">
    <location>
        <begin position="22"/>
        <end position="177"/>
    </location>
</feature>
<evidence type="ECO:0008006" key="5">
    <source>
        <dbReference type="Google" id="ProtNLM"/>
    </source>
</evidence>
<evidence type="ECO:0000313" key="3">
    <source>
        <dbReference type="EMBL" id="AQZ66995.1"/>
    </source>
</evidence>
<organism evidence="3 4">
    <name type="scientific">[Actinomadura] parvosata subsp. kistnae</name>
    <dbReference type="NCBI Taxonomy" id="1909395"/>
    <lineage>
        <taxon>Bacteria</taxon>
        <taxon>Bacillati</taxon>
        <taxon>Actinomycetota</taxon>
        <taxon>Actinomycetes</taxon>
        <taxon>Streptosporangiales</taxon>
        <taxon>Streptosporangiaceae</taxon>
        <taxon>Nonomuraea</taxon>
    </lineage>
</organism>
<dbReference type="PROSITE" id="PS51257">
    <property type="entry name" value="PROKAR_LIPOPROTEIN"/>
    <property type="match status" value="1"/>
</dbReference>
<evidence type="ECO:0000313" key="4">
    <source>
        <dbReference type="Proteomes" id="UP000190797"/>
    </source>
</evidence>
<feature type="signal peptide" evidence="2">
    <location>
        <begin position="1"/>
        <end position="21"/>
    </location>
</feature>
<dbReference type="EMBL" id="CP017717">
    <property type="protein sequence ID" value="AQZ66995.1"/>
    <property type="molecule type" value="Genomic_DNA"/>
</dbReference>
<feature type="region of interest" description="Disordered" evidence="1">
    <location>
        <begin position="95"/>
        <end position="118"/>
    </location>
</feature>
<dbReference type="OrthoDB" id="3531106at2"/>
<dbReference type="KEGG" id="noa:BKM31_41045"/>
<evidence type="ECO:0000256" key="2">
    <source>
        <dbReference type="SAM" id="SignalP"/>
    </source>
</evidence>
<protein>
    <recommendedName>
        <fullName evidence="5">Lipoprotein</fullName>
    </recommendedName>
</protein>
<proteinExistence type="predicted"/>
<evidence type="ECO:0000256" key="1">
    <source>
        <dbReference type="SAM" id="MobiDB-lite"/>
    </source>
</evidence>
<name>A0A1V0A9X0_9ACTN</name>
<gene>
    <name evidence="3" type="ORF">BKM31_41045</name>
</gene>
<sequence length="177" mass="18556">MVFRTALAVTAFLLLSATACSAPPTDPLLKDPAQWPLAKLNGLIDRPPVPEEAERALAQIRVGPYDLLAWIHSSGLCGLAGSGWSMYVDLTRSEGQPQREDGFSGPMEPATSTTHESKVTLTCTPTRMLIRVEGETQNPFVSGDAVAKPVNGGLNAVVGTAEAQSESLPGATVTRGG</sequence>
<keyword evidence="2" id="KW-0732">Signal</keyword>
<dbReference type="RefSeq" id="WP_080043307.1">
    <property type="nucleotide sequence ID" value="NZ_CP017717.1"/>
</dbReference>
<reference evidence="4" key="1">
    <citation type="journal article" date="2017" name="Med. Chem. Commun.">
        <title>Nonomuraea sp. ATCC 55076 harbours the largest actinomycete chromosome to date and the kistamicin biosynthetic gene cluster.</title>
        <authorList>
            <person name="Nazari B."/>
            <person name="Forneris C.C."/>
            <person name="Gibson M.I."/>
            <person name="Moon K."/>
            <person name="Schramma K.R."/>
            <person name="Seyedsayamdost M.R."/>
        </authorList>
    </citation>
    <scope>NUCLEOTIDE SEQUENCE [LARGE SCALE GENOMIC DNA]</scope>
    <source>
        <strain evidence="4">ATCC 55076</strain>
    </source>
</reference>
<keyword evidence="4" id="KW-1185">Reference proteome</keyword>
<dbReference type="Proteomes" id="UP000190797">
    <property type="component" value="Chromosome"/>
</dbReference>
<dbReference type="AlphaFoldDB" id="A0A1V0A9X0"/>
<accession>A0A1V0A9X0</accession>